<reference evidence="2" key="1">
    <citation type="submission" date="2015-07" db="EMBL/GenBank/DDBJ databases">
        <authorList>
            <person name="Rodrigo-Torres Lidia"/>
            <person name="Arahal R.David."/>
        </authorList>
    </citation>
    <scope>NUCLEOTIDE SEQUENCE [LARGE SCALE GENOMIC DNA]</scope>
    <source>
        <strain evidence="2">CECT 5112</strain>
    </source>
</reference>
<proteinExistence type="predicted"/>
<accession>A0A0M7A2Q0</accession>
<sequence>MPEPTPVLPEVLAQIQSLPASDRPLIICDVDEVILHMILHLEEYLNNKGMHFLNHSYRLTGNIARTEDGAPVPADQVKRHLITFFDEVSHEQAMVPDANTALAELTDQWDIVLLTNLPGSHNKPVRETLLRGMGIPYPVLTNSGPKGGAVAVLAGGRAHPVVFIDDSPTNHRSVQASLPASVQIQFIADQRFLNSVEPEPHIDLLSGDWRETSRFIRSIL</sequence>
<evidence type="ECO:0000313" key="1">
    <source>
        <dbReference type="EMBL" id="CTQ68696.1"/>
    </source>
</evidence>
<dbReference type="EMBL" id="CXWD01000006">
    <property type="protein sequence ID" value="CTQ68696.1"/>
    <property type="molecule type" value="Genomic_DNA"/>
</dbReference>
<protein>
    <recommendedName>
        <fullName evidence="3">FMN phosphatase YigB (HAD superfamily)</fullName>
    </recommendedName>
</protein>
<dbReference type="AlphaFoldDB" id="A0A0M7A2Q0"/>
<dbReference type="STRING" id="388408.LAX5112_01850"/>
<dbReference type="Proteomes" id="UP000053235">
    <property type="component" value="Unassembled WGS sequence"/>
</dbReference>
<keyword evidence="2" id="KW-1185">Reference proteome</keyword>
<name>A0A0M7A2Q0_9HYPH</name>
<gene>
    <name evidence="1" type="ORF">LAX5112_01850</name>
</gene>
<dbReference type="InterPro" id="IPR036412">
    <property type="entry name" value="HAD-like_sf"/>
</dbReference>
<organism evidence="1 2">
    <name type="scientific">Roseibium alexandrii</name>
    <dbReference type="NCBI Taxonomy" id="388408"/>
    <lineage>
        <taxon>Bacteria</taxon>
        <taxon>Pseudomonadati</taxon>
        <taxon>Pseudomonadota</taxon>
        <taxon>Alphaproteobacteria</taxon>
        <taxon>Hyphomicrobiales</taxon>
        <taxon>Stappiaceae</taxon>
        <taxon>Roseibium</taxon>
    </lineage>
</organism>
<evidence type="ECO:0000313" key="2">
    <source>
        <dbReference type="Proteomes" id="UP000053235"/>
    </source>
</evidence>
<evidence type="ECO:0008006" key="3">
    <source>
        <dbReference type="Google" id="ProtNLM"/>
    </source>
</evidence>
<dbReference type="RefSeq" id="WP_055671557.1">
    <property type="nucleotide sequence ID" value="NZ_CXWD01000006.1"/>
</dbReference>
<dbReference type="SUPFAM" id="SSF56784">
    <property type="entry name" value="HAD-like"/>
    <property type="match status" value="1"/>
</dbReference>